<keyword evidence="7" id="KW-0432">Leucine biosynthesis</keyword>
<dbReference type="NCBIfam" id="TIGR00171">
    <property type="entry name" value="leuD"/>
    <property type="match status" value="1"/>
</dbReference>
<comment type="function">
    <text evidence="2">Catalyzes the isomerization between 2-isopropylmalate and 3-isopropylmalate, via the formation of 2-isopropylmaleate.</text>
</comment>
<feature type="domain" description="Aconitase A/isopropylmalate dehydratase small subunit swivel" evidence="11">
    <location>
        <begin position="1"/>
        <end position="124"/>
    </location>
</feature>
<dbReference type="SUPFAM" id="SSF52016">
    <property type="entry name" value="LeuD/IlvD-like"/>
    <property type="match status" value="1"/>
</dbReference>
<accession>A0ABT7JUP3</accession>
<evidence type="ECO:0000256" key="6">
    <source>
        <dbReference type="ARBA" id="ARBA00011998"/>
    </source>
</evidence>
<evidence type="ECO:0000256" key="7">
    <source>
        <dbReference type="ARBA" id="ARBA00022430"/>
    </source>
</evidence>
<comment type="similarity">
    <text evidence="4">Belongs to the LeuD family. LeuD type 1 subfamily.</text>
</comment>
<evidence type="ECO:0000313" key="13">
    <source>
        <dbReference type="Proteomes" id="UP001172645"/>
    </source>
</evidence>
<sequence length="207" mass="23025">MKPFVTLTAIAAPVEIAKIDTGMILPGRYMRQHRRPGHDYSEAFLHDLRFDEKEQPRAEFSLNQQAYVGCEILVTDADFGCGSSREGAAYAVLDFGLRALIGPSFGDIFYANCLQNGILPIVLPYEAIHSLWRQLRQTPGSTITIDLPEQSVTAPDGSVFKFDINALRKQRLVEGVDDIDVTLGYLSAIEAFETTRRGSMPWLPTSE</sequence>
<dbReference type="EC" id="4.2.1.33" evidence="6"/>
<evidence type="ECO:0000256" key="3">
    <source>
        <dbReference type="ARBA" id="ARBA00004729"/>
    </source>
</evidence>
<evidence type="ECO:0000256" key="5">
    <source>
        <dbReference type="ARBA" id="ARBA00011271"/>
    </source>
</evidence>
<proteinExistence type="inferred from homology"/>
<keyword evidence="10" id="KW-0100">Branched-chain amino acid biosynthesis</keyword>
<evidence type="ECO:0000256" key="1">
    <source>
        <dbReference type="ARBA" id="ARBA00000491"/>
    </source>
</evidence>
<dbReference type="InterPro" id="IPR000573">
    <property type="entry name" value="AconitaseA/IPMdHydase_ssu_swvl"/>
</dbReference>
<reference evidence="12" key="1">
    <citation type="submission" date="2023-06" db="EMBL/GenBank/DDBJ databases">
        <title>Phylogenetic Diversity of Rhizobium strains.</title>
        <authorList>
            <person name="Moura F.T."/>
            <person name="Helene L.C.F."/>
            <person name="Hungria M."/>
        </authorList>
    </citation>
    <scope>NUCLEOTIDE SEQUENCE</scope>
    <source>
        <strain evidence="12">CCGE526</strain>
    </source>
</reference>
<organism evidence="12 13">
    <name type="scientific">Rhizobium mayense</name>
    <dbReference type="NCBI Taxonomy" id="1312184"/>
    <lineage>
        <taxon>Bacteria</taxon>
        <taxon>Pseudomonadati</taxon>
        <taxon>Pseudomonadota</taxon>
        <taxon>Alphaproteobacteria</taxon>
        <taxon>Hyphomicrobiales</taxon>
        <taxon>Rhizobiaceae</taxon>
        <taxon>Rhizobium/Agrobacterium group</taxon>
        <taxon>Rhizobium</taxon>
    </lineage>
</organism>
<comment type="subunit">
    <text evidence="5">Heterodimer of LeuC and LeuD.</text>
</comment>
<dbReference type="Pfam" id="PF00694">
    <property type="entry name" value="Aconitase_C"/>
    <property type="match status" value="1"/>
</dbReference>
<evidence type="ECO:0000313" key="12">
    <source>
        <dbReference type="EMBL" id="MDL2398918.1"/>
    </source>
</evidence>
<keyword evidence="9 12" id="KW-0456">Lyase</keyword>
<dbReference type="Gene3D" id="3.20.19.10">
    <property type="entry name" value="Aconitase, domain 4"/>
    <property type="match status" value="1"/>
</dbReference>
<gene>
    <name evidence="12" type="primary">leuD</name>
    <name evidence="12" type="ORF">PY649_08445</name>
</gene>
<dbReference type="PANTHER" id="PTHR43345">
    <property type="entry name" value="3-ISOPROPYLMALATE DEHYDRATASE SMALL SUBUNIT 2-RELATED-RELATED"/>
    <property type="match status" value="1"/>
</dbReference>
<dbReference type="NCBIfam" id="NF002458">
    <property type="entry name" value="PRK01641.1"/>
    <property type="match status" value="1"/>
</dbReference>
<protein>
    <recommendedName>
        <fullName evidence="6">3-isopropylmalate dehydratase</fullName>
        <ecNumber evidence="6">4.2.1.33</ecNumber>
    </recommendedName>
</protein>
<comment type="pathway">
    <text evidence="3">Amino-acid biosynthesis; L-leucine biosynthesis; L-leucine from 3-methyl-2-oxobutanoate: step 2/4.</text>
</comment>
<name>A0ABT7JUP3_9HYPH</name>
<evidence type="ECO:0000256" key="9">
    <source>
        <dbReference type="ARBA" id="ARBA00023239"/>
    </source>
</evidence>
<comment type="caution">
    <text evidence="12">The sequence shown here is derived from an EMBL/GenBank/DDBJ whole genome shotgun (WGS) entry which is preliminary data.</text>
</comment>
<evidence type="ECO:0000256" key="4">
    <source>
        <dbReference type="ARBA" id="ARBA00009845"/>
    </source>
</evidence>
<comment type="catalytic activity">
    <reaction evidence="1">
        <text>(2R,3S)-3-isopropylmalate = (2S)-2-isopropylmalate</text>
        <dbReference type="Rhea" id="RHEA:32287"/>
        <dbReference type="ChEBI" id="CHEBI:1178"/>
        <dbReference type="ChEBI" id="CHEBI:35121"/>
        <dbReference type="EC" id="4.2.1.33"/>
    </reaction>
</comment>
<dbReference type="Proteomes" id="UP001172645">
    <property type="component" value="Unassembled WGS sequence"/>
</dbReference>
<dbReference type="GO" id="GO:0003861">
    <property type="term" value="F:3-isopropylmalate dehydratase activity"/>
    <property type="evidence" value="ECO:0007669"/>
    <property type="project" value="UniProtKB-EC"/>
</dbReference>
<evidence type="ECO:0000259" key="11">
    <source>
        <dbReference type="Pfam" id="PF00694"/>
    </source>
</evidence>
<dbReference type="InterPro" id="IPR050075">
    <property type="entry name" value="LeuD"/>
</dbReference>
<evidence type="ECO:0000256" key="2">
    <source>
        <dbReference type="ARBA" id="ARBA00002695"/>
    </source>
</evidence>
<dbReference type="PANTHER" id="PTHR43345:SF5">
    <property type="entry name" value="3-ISOPROPYLMALATE DEHYDRATASE SMALL SUBUNIT"/>
    <property type="match status" value="1"/>
</dbReference>
<dbReference type="RefSeq" id="WP_285867811.1">
    <property type="nucleotide sequence ID" value="NZ_JARFYM010000004.1"/>
</dbReference>
<keyword evidence="13" id="KW-1185">Reference proteome</keyword>
<evidence type="ECO:0000256" key="8">
    <source>
        <dbReference type="ARBA" id="ARBA00022605"/>
    </source>
</evidence>
<keyword evidence="8" id="KW-0028">Amino-acid biosynthesis</keyword>
<dbReference type="EMBL" id="JARFYM010000004">
    <property type="protein sequence ID" value="MDL2398918.1"/>
    <property type="molecule type" value="Genomic_DNA"/>
</dbReference>
<evidence type="ECO:0000256" key="10">
    <source>
        <dbReference type="ARBA" id="ARBA00023304"/>
    </source>
</evidence>
<dbReference type="InterPro" id="IPR015928">
    <property type="entry name" value="Aconitase/3IPM_dehydase_swvl"/>
</dbReference>
<dbReference type="InterPro" id="IPR004431">
    <property type="entry name" value="3-IsopropMal_deHydase_ssu"/>
</dbReference>